<dbReference type="OrthoDB" id="3025100at2759"/>
<dbReference type="InterPro" id="IPR011009">
    <property type="entry name" value="Kinase-like_dom_sf"/>
</dbReference>
<proteinExistence type="predicted"/>
<name>A0A8H8CTX7_AJECA</name>
<accession>A0A8H8CTX7</accession>
<evidence type="ECO:0000313" key="2">
    <source>
        <dbReference type="Proteomes" id="UP000670092"/>
    </source>
</evidence>
<reference evidence="1 2" key="1">
    <citation type="submission" date="2021-01" db="EMBL/GenBank/DDBJ databases">
        <title>Chromosome-level genome assembly of a human fungal pathogen reveals clustering of transcriptionally co-regulated genes.</title>
        <authorList>
            <person name="Voorhies M."/>
            <person name="Cohen S."/>
            <person name="Shea T.P."/>
            <person name="Petrus S."/>
            <person name="Munoz J.F."/>
            <person name="Poplawski S."/>
            <person name="Goldman W.E."/>
            <person name="Michael T."/>
            <person name="Cuomo C.A."/>
            <person name="Sil A."/>
            <person name="Beyhan S."/>
        </authorList>
    </citation>
    <scope>NUCLEOTIDE SEQUENCE [LARGE SCALE GENOMIC DNA]</scope>
    <source>
        <strain evidence="1 2">G184AR</strain>
    </source>
</reference>
<dbReference type="VEuPathDB" id="FungiDB:I7I52_07586"/>
<evidence type="ECO:0000313" key="1">
    <source>
        <dbReference type="EMBL" id="KAG5290536.1"/>
    </source>
</evidence>
<gene>
    <name evidence="1" type="ORF">I7I52_07586</name>
</gene>
<organism evidence="1 2">
    <name type="scientific">Ajellomyces capsulatus</name>
    <name type="common">Darling's disease fungus</name>
    <name type="synonym">Histoplasma capsulatum</name>
    <dbReference type="NCBI Taxonomy" id="5037"/>
    <lineage>
        <taxon>Eukaryota</taxon>
        <taxon>Fungi</taxon>
        <taxon>Dikarya</taxon>
        <taxon>Ascomycota</taxon>
        <taxon>Pezizomycotina</taxon>
        <taxon>Eurotiomycetes</taxon>
        <taxon>Eurotiomycetidae</taxon>
        <taxon>Onygenales</taxon>
        <taxon>Ajellomycetaceae</taxon>
        <taxon>Histoplasma</taxon>
    </lineage>
</organism>
<protein>
    <submittedName>
        <fullName evidence="1">Uncharacterized protein</fullName>
    </submittedName>
</protein>
<dbReference type="AlphaFoldDB" id="A0A8H8CTX7"/>
<dbReference type="SUPFAM" id="SSF56112">
    <property type="entry name" value="Protein kinase-like (PK-like)"/>
    <property type="match status" value="1"/>
</dbReference>
<dbReference type="EMBL" id="JAEVHI010000005">
    <property type="protein sequence ID" value="KAG5290536.1"/>
    <property type="molecule type" value="Genomic_DNA"/>
</dbReference>
<sequence>MLNSYPAETHSSNGSPTHINLLAKVYDPLYFGHKQDDAYPFFCVDRDYLHGTAASRILSEFQGTVIPKVSVQDLDPAHSLQAERLTIMKEVIDAESLLYVYNLEHRELFPRNVLVLGRPGFDSRWIVIVNFGKSAPTSVPEQMKSIWFPSFLTRPPL</sequence>
<comment type="caution">
    <text evidence="1">The sequence shown here is derived from an EMBL/GenBank/DDBJ whole genome shotgun (WGS) entry which is preliminary data.</text>
</comment>
<dbReference type="Proteomes" id="UP000670092">
    <property type="component" value="Unassembled WGS sequence"/>
</dbReference>